<accession>A0ABT7LSG1</accession>
<feature type="transmembrane region" description="Helical" evidence="1">
    <location>
        <begin position="99"/>
        <end position="120"/>
    </location>
</feature>
<keyword evidence="3" id="KW-1185">Reference proteome</keyword>
<proteinExistence type="predicted"/>
<evidence type="ECO:0008006" key="4">
    <source>
        <dbReference type="Google" id="ProtNLM"/>
    </source>
</evidence>
<feature type="transmembrane region" description="Helical" evidence="1">
    <location>
        <begin position="225"/>
        <end position="244"/>
    </location>
</feature>
<comment type="caution">
    <text evidence="2">The sequence shown here is derived from an EMBL/GenBank/DDBJ whole genome shotgun (WGS) entry which is preliminary data.</text>
</comment>
<evidence type="ECO:0000256" key="1">
    <source>
        <dbReference type="SAM" id="Phobius"/>
    </source>
</evidence>
<sequence>MIIEQSPFGEREKNSSNWGVLVLSFLISFLSILPMFFFRDKLYGDDVVFHINRLLSLDTIWKSPINFTTNGGTGQLINTFYPWLTYYPIFLVYKLTQSIFVAWMSFQFLVRFATCLLSFYGLRLLRYSDKQVLIFSTFYLFSGYFLHNSYYRAAVGETLAMIFLPLVFVGVRLLTFGDYKKWWVLTLGMLGLVYSHVLSVVLASVLIFLAVVTSFCIWDSKKERLLGFLKATLVTLGMSLAYFVPMIEQFRYVTLRTTFKPFLAKTALSLSDTWGLIVSSDLRTPSVNLLYLVGLVLSLAFAKCLVKDREARIYLFISLVLAFLTLKSFPWQLLQESPVSNLQFPWRLWSLALLFFSLALANILKTISLKATTVLVLIGICLNMFQIVTVQDKMTKVKNILPSNTKVTKEMLAKGTYKNINGDYTNKEVPFKFVFDKHLFLDTQEIKSAIKQSPHELLFKVTNNSQAEKVLSLPVFYYKGQKVTIDGKPATTYLSNEKNPTNLVLPPGKHRVVLTYAYTPVAKMAMSVSAISFLAFIGYLYRVKKER</sequence>
<name>A0ABT7LSG1_9STRE</name>
<keyword evidence="1" id="KW-1133">Transmembrane helix</keyword>
<dbReference type="RefSeq" id="WP_285955860.1">
    <property type="nucleotide sequence ID" value="NZ_JASUZV010000006.1"/>
</dbReference>
<feature type="transmembrane region" description="Helical" evidence="1">
    <location>
        <begin position="132"/>
        <end position="151"/>
    </location>
</feature>
<keyword evidence="1" id="KW-0472">Membrane</keyword>
<evidence type="ECO:0000313" key="2">
    <source>
        <dbReference type="EMBL" id="MDL5043467.1"/>
    </source>
</evidence>
<organism evidence="2 3">
    <name type="scientific">Streptococcus raffinosi</name>
    <dbReference type="NCBI Taxonomy" id="3053355"/>
    <lineage>
        <taxon>Bacteria</taxon>
        <taxon>Bacillati</taxon>
        <taxon>Bacillota</taxon>
        <taxon>Bacilli</taxon>
        <taxon>Lactobacillales</taxon>
        <taxon>Streptococcaceae</taxon>
        <taxon>Streptococcus</taxon>
    </lineage>
</organism>
<reference evidence="2 3" key="1">
    <citation type="submission" date="2023-06" db="EMBL/GenBank/DDBJ databases">
        <title>A potential novel species of Streptococcus isolated from human milk sample.</title>
        <authorList>
            <person name="Nguyen H.V."/>
            <person name="Trinh A.T.V."/>
            <person name="Hoang A.T.L."/>
            <person name="Bui L.N.H."/>
            <person name="Tran Q.T.L."/>
            <person name="Trinh T."/>
        </authorList>
    </citation>
    <scope>NUCLEOTIDE SEQUENCE [LARGE SCALE GENOMIC DNA]</scope>
    <source>
        <strain evidence="2 3">VTCC 12812</strain>
    </source>
</reference>
<feature type="transmembrane region" description="Helical" evidence="1">
    <location>
        <begin position="18"/>
        <end position="38"/>
    </location>
</feature>
<feature type="transmembrane region" description="Helical" evidence="1">
    <location>
        <begin position="197"/>
        <end position="218"/>
    </location>
</feature>
<gene>
    <name evidence="2" type="ORF">QRD39_04995</name>
</gene>
<feature type="transmembrane region" description="Helical" evidence="1">
    <location>
        <begin position="313"/>
        <end position="334"/>
    </location>
</feature>
<feature type="transmembrane region" description="Helical" evidence="1">
    <location>
        <begin position="158"/>
        <end position="177"/>
    </location>
</feature>
<feature type="transmembrane region" description="Helical" evidence="1">
    <location>
        <begin position="289"/>
        <end position="306"/>
    </location>
</feature>
<dbReference type="EMBL" id="JASUZV010000006">
    <property type="protein sequence ID" value="MDL5043467.1"/>
    <property type="molecule type" value="Genomic_DNA"/>
</dbReference>
<evidence type="ECO:0000313" key="3">
    <source>
        <dbReference type="Proteomes" id="UP001529255"/>
    </source>
</evidence>
<feature type="transmembrane region" description="Helical" evidence="1">
    <location>
        <begin position="371"/>
        <end position="389"/>
    </location>
</feature>
<keyword evidence="1" id="KW-0812">Transmembrane</keyword>
<dbReference type="Proteomes" id="UP001529255">
    <property type="component" value="Unassembled WGS sequence"/>
</dbReference>
<feature type="transmembrane region" description="Helical" evidence="1">
    <location>
        <begin position="521"/>
        <end position="541"/>
    </location>
</feature>
<protein>
    <recommendedName>
        <fullName evidence="4">YfhO family protein</fullName>
    </recommendedName>
</protein>
<feature type="transmembrane region" description="Helical" evidence="1">
    <location>
        <begin position="346"/>
        <end position="364"/>
    </location>
</feature>